<organism evidence="1 2">
    <name type="scientific">Desulfonatronospira thiodismutans ASO3-1</name>
    <dbReference type="NCBI Taxonomy" id="555779"/>
    <lineage>
        <taxon>Bacteria</taxon>
        <taxon>Pseudomonadati</taxon>
        <taxon>Thermodesulfobacteriota</taxon>
        <taxon>Desulfovibrionia</taxon>
        <taxon>Desulfovibrionales</taxon>
        <taxon>Desulfonatronovibrionaceae</taxon>
        <taxon>Desulfonatronospira</taxon>
    </lineage>
</organism>
<dbReference type="EMBL" id="ACJN02000003">
    <property type="protein sequence ID" value="EFI33416.1"/>
    <property type="molecule type" value="Genomic_DNA"/>
</dbReference>
<dbReference type="RefSeq" id="WP_008870769.1">
    <property type="nucleotide sequence ID" value="NZ_ACJN02000003.1"/>
</dbReference>
<dbReference type="Proteomes" id="UP000005496">
    <property type="component" value="Unassembled WGS sequence"/>
</dbReference>
<evidence type="ECO:0000313" key="2">
    <source>
        <dbReference type="Proteomes" id="UP000005496"/>
    </source>
</evidence>
<name>D6SRV0_9BACT</name>
<gene>
    <name evidence="1" type="ORF">Dthio_PD0748</name>
</gene>
<reference evidence="1" key="1">
    <citation type="submission" date="2010-05" db="EMBL/GenBank/DDBJ databases">
        <title>The draft genome of Desulfonatronospira thiodismutans ASO3-1.</title>
        <authorList>
            <consortium name="US DOE Joint Genome Institute (JGI-PGF)"/>
            <person name="Lucas S."/>
            <person name="Copeland A."/>
            <person name="Lapidus A."/>
            <person name="Cheng J.-F."/>
            <person name="Bruce D."/>
            <person name="Goodwin L."/>
            <person name="Pitluck S."/>
            <person name="Chertkov O."/>
            <person name="Brettin T."/>
            <person name="Detter J.C."/>
            <person name="Han C."/>
            <person name="Land M.L."/>
            <person name="Hauser L."/>
            <person name="Kyrpides N."/>
            <person name="Mikhailova N."/>
            <person name="Muyzer G."/>
            <person name="Woyke T."/>
        </authorList>
    </citation>
    <scope>NUCLEOTIDE SEQUENCE [LARGE SCALE GENOMIC DNA]</scope>
    <source>
        <strain evidence="1">ASO3-1</strain>
    </source>
</reference>
<comment type="caution">
    <text evidence="1">The sequence shown here is derived from an EMBL/GenBank/DDBJ whole genome shotgun (WGS) entry which is preliminary data.</text>
</comment>
<evidence type="ECO:0000313" key="1">
    <source>
        <dbReference type="EMBL" id="EFI33416.1"/>
    </source>
</evidence>
<accession>D6SRV0</accession>
<sequence>MNGKNSCGVKKKSGISAEYWSLTTEHSGNYLKGGVCGVYVYTW</sequence>
<proteinExistence type="predicted"/>
<dbReference type="AlphaFoldDB" id="D6SRV0"/>
<protein>
    <submittedName>
        <fullName evidence="1">Uncharacterized protein</fullName>
    </submittedName>
</protein>
<keyword evidence="2" id="KW-1185">Reference proteome</keyword>